<comment type="caution">
    <text evidence="1">The sequence shown here is derived from an EMBL/GenBank/DDBJ whole genome shotgun (WGS) entry which is preliminary data.</text>
</comment>
<gene>
    <name evidence="1" type="ORF">PBRASI_LOCUS9911</name>
</gene>
<proteinExistence type="predicted"/>
<evidence type="ECO:0000313" key="1">
    <source>
        <dbReference type="EMBL" id="CAG8643673.1"/>
    </source>
</evidence>
<reference evidence="1" key="1">
    <citation type="submission" date="2021-06" db="EMBL/GenBank/DDBJ databases">
        <authorList>
            <person name="Kallberg Y."/>
            <person name="Tangrot J."/>
            <person name="Rosling A."/>
        </authorList>
    </citation>
    <scope>NUCLEOTIDE SEQUENCE</scope>
    <source>
        <strain evidence="1">BR232B</strain>
    </source>
</reference>
<organism evidence="1 2">
    <name type="scientific">Paraglomus brasilianum</name>
    <dbReference type="NCBI Taxonomy" id="144538"/>
    <lineage>
        <taxon>Eukaryota</taxon>
        <taxon>Fungi</taxon>
        <taxon>Fungi incertae sedis</taxon>
        <taxon>Mucoromycota</taxon>
        <taxon>Glomeromycotina</taxon>
        <taxon>Glomeromycetes</taxon>
        <taxon>Paraglomerales</taxon>
        <taxon>Paraglomeraceae</taxon>
        <taxon>Paraglomus</taxon>
    </lineage>
</organism>
<accession>A0A9N9GYC5</accession>
<dbReference type="AlphaFoldDB" id="A0A9N9GYC5"/>
<name>A0A9N9GYC5_9GLOM</name>
<evidence type="ECO:0000313" key="2">
    <source>
        <dbReference type="Proteomes" id="UP000789739"/>
    </source>
</evidence>
<dbReference type="Proteomes" id="UP000789739">
    <property type="component" value="Unassembled WGS sequence"/>
</dbReference>
<protein>
    <submittedName>
        <fullName evidence="1">8964_t:CDS:1</fullName>
    </submittedName>
</protein>
<dbReference type="EMBL" id="CAJVPI010002458">
    <property type="protein sequence ID" value="CAG8643673.1"/>
    <property type="molecule type" value="Genomic_DNA"/>
</dbReference>
<feature type="non-terminal residue" evidence="1">
    <location>
        <position position="1"/>
    </location>
</feature>
<sequence length="80" mass="8997">EEADTSPNPIELSYESTIVEDIKELVFRARTMNGALVEARRPQQSMEAVEPQLNMLVNSSRALKRINPDAHKRVVSANAY</sequence>
<keyword evidence="2" id="KW-1185">Reference proteome</keyword>